<dbReference type="EMBL" id="CAJNOO010001006">
    <property type="protein sequence ID" value="CAF1078433.1"/>
    <property type="molecule type" value="Genomic_DNA"/>
</dbReference>
<dbReference type="AlphaFoldDB" id="A0A818R047"/>
<accession>A0A818R047</accession>
<name>A0A818R047_9BILA</name>
<comment type="caution">
    <text evidence="2">The sequence shown here is derived from an EMBL/GenBank/DDBJ whole genome shotgun (WGS) entry which is preliminary data.</text>
</comment>
<evidence type="ECO:0000313" key="1">
    <source>
        <dbReference type="EMBL" id="CAF1078433.1"/>
    </source>
</evidence>
<evidence type="ECO:0000313" key="3">
    <source>
        <dbReference type="Proteomes" id="UP000663823"/>
    </source>
</evidence>
<sequence>MNLSSNVNIRHTFEHFYDNEIISYELFKYVSEVSLYDKHLFEHEFFLRITQFFPFMKKLTIVNRKLQNDNQDLSIIEYSYLTKLNLHQVHDDYVEQLLVDMNMCLSNDLYLSVDYQSLDTVTNSFIRNTIRINCAKLSFLC</sequence>
<gene>
    <name evidence="2" type="ORF">OTI717_LOCUS8897</name>
    <name evidence="1" type="ORF">RFH988_LOCUS18154</name>
</gene>
<dbReference type="Proteomes" id="UP000663823">
    <property type="component" value="Unassembled WGS sequence"/>
</dbReference>
<dbReference type="Proteomes" id="UP000663882">
    <property type="component" value="Unassembled WGS sequence"/>
</dbReference>
<protein>
    <submittedName>
        <fullName evidence="2">Uncharacterized protein</fullName>
    </submittedName>
</protein>
<reference evidence="2" key="1">
    <citation type="submission" date="2021-02" db="EMBL/GenBank/DDBJ databases">
        <authorList>
            <person name="Nowell W R."/>
        </authorList>
    </citation>
    <scope>NUCLEOTIDE SEQUENCE</scope>
</reference>
<dbReference type="EMBL" id="CAJOAX010000732">
    <property type="protein sequence ID" value="CAF3642191.1"/>
    <property type="molecule type" value="Genomic_DNA"/>
</dbReference>
<proteinExistence type="predicted"/>
<evidence type="ECO:0000313" key="2">
    <source>
        <dbReference type="EMBL" id="CAF3642191.1"/>
    </source>
</evidence>
<organism evidence="2 3">
    <name type="scientific">Rotaria sordida</name>
    <dbReference type="NCBI Taxonomy" id="392033"/>
    <lineage>
        <taxon>Eukaryota</taxon>
        <taxon>Metazoa</taxon>
        <taxon>Spiralia</taxon>
        <taxon>Gnathifera</taxon>
        <taxon>Rotifera</taxon>
        <taxon>Eurotatoria</taxon>
        <taxon>Bdelloidea</taxon>
        <taxon>Philodinida</taxon>
        <taxon>Philodinidae</taxon>
        <taxon>Rotaria</taxon>
    </lineage>
</organism>